<dbReference type="EMBL" id="CP104213">
    <property type="protein sequence ID" value="UWX65433.1"/>
    <property type="molecule type" value="Genomic_DNA"/>
</dbReference>
<proteinExistence type="predicted"/>
<accession>A0ABY5YJX2</accession>
<gene>
    <name evidence="2" type="ORF">N0D28_07205</name>
</gene>
<dbReference type="RefSeq" id="WP_260561688.1">
    <property type="nucleotide sequence ID" value="NZ_BAABEC010000159.1"/>
</dbReference>
<evidence type="ECO:0000256" key="1">
    <source>
        <dbReference type="SAM" id="SignalP"/>
    </source>
</evidence>
<evidence type="ECO:0008006" key="4">
    <source>
        <dbReference type="Google" id="ProtNLM"/>
    </source>
</evidence>
<protein>
    <recommendedName>
        <fullName evidence="4">Lipoprotein</fullName>
    </recommendedName>
</protein>
<keyword evidence="1" id="KW-0732">Signal</keyword>
<organism evidence="2 3">
    <name type="scientific">Deinococcus rubellus</name>
    <dbReference type="NCBI Taxonomy" id="1889240"/>
    <lineage>
        <taxon>Bacteria</taxon>
        <taxon>Thermotogati</taxon>
        <taxon>Deinococcota</taxon>
        <taxon>Deinococci</taxon>
        <taxon>Deinococcales</taxon>
        <taxon>Deinococcaceae</taxon>
        <taxon>Deinococcus</taxon>
    </lineage>
</organism>
<name>A0ABY5YJX2_9DEIO</name>
<dbReference type="Proteomes" id="UP001060261">
    <property type="component" value="Chromosome"/>
</dbReference>
<evidence type="ECO:0000313" key="2">
    <source>
        <dbReference type="EMBL" id="UWX65433.1"/>
    </source>
</evidence>
<reference evidence="2" key="1">
    <citation type="submission" date="2022-09" db="EMBL/GenBank/DDBJ databases">
        <title>genome sequence of Deinococcus rubellus.</title>
        <authorList>
            <person name="Srinivasan S."/>
        </authorList>
    </citation>
    <scope>NUCLEOTIDE SEQUENCE</scope>
    <source>
        <strain evidence="2">Ant6</strain>
    </source>
</reference>
<sequence length="275" mass="28909">MKKHLLLALPLAALVLAACGQKTTTPPGGQNPPTEKLYTKVGLVQAIKFDSNSGVMAEFGTLSPTALPKSPDPSTLDTCQLGDGVNALIQLTTPVINSSYGPLDAGDAITFKKNGMAFATISRMDMQPQALPNYVYQARNLVLSGLSDLTLSVPGATGGFPAFTDVSFPVPNPAFSLTKPTDLKTITSTTNFTWTGASNDPAAVVLFFVKQGNMPFFFCTARDDGSFTIPSDFQDVLKAQKFTQGIAGAVQSLTQVKTSGDALLIMQSLSGVGDF</sequence>
<keyword evidence="3" id="KW-1185">Reference proteome</keyword>
<dbReference type="PROSITE" id="PS51257">
    <property type="entry name" value="PROKAR_LIPOPROTEIN"/>
    <property type="match status" value="1"/>
</dbReference>
<evidence type="ECO:0000313" key="3">
    <source>
        <dbReference type="Proteomes" id="UP001060261"/>
    </source>
</evidence>
<feature type="signal peptide" evidence="1">
    <location>
        <begin position="1"/>
        <end position="17"/>
    </location>
</feature>
<feature type="chain" id="PRO_5045936427" description="Lipoprotein" evidence="1">
    <location>
        <begin position="18"/>
        <end position="275"/>
    </location>
</feature>